<evidence type="ECO:0000313" key="2">
    <source>
        <dbReference type="EMBL" id="GMH17154.1"/>
    </source>
</evidence>
<dbReference type="EMBL" id="BSYO01000017">
    <property type="protein sequence ID" value="GMH17154.1"/>
    <property type="molecule type" value="Genomic_DNA"/>
</dbReference>
<evidence type="ECO:0000313" key="3">
    <source>
        <dbReference type="Proteomes" id="UP001279734"/>
    </source>
</evidence>
<organism evidence="2 3">
    <name type="scientific">Nepenthes gracilis</name>
    <name type="common">Slender pitcher plant</name>
    <dbReference type="NCBI Taxonomy" id="150966"/>
    <lineage>
        <taxon>Eukaryota</taxon>
        <taxon>Viridiplantae</taxon>
        <taxon>Streptophyta</taxon>
        <taxon>Embryophyta</taxon>
        <taxon>Tracheophyta</taxon>
        <taxon>Spermatophyta</taxon>
        <taxon>Magnoliopsida</taxon>
        <taxon>eudicotyledons</taxon>
        <taxon>Gunneridae</taxon>
        <taxon>Pentapetalae</taxon>
        <taxon>Caryophyllales</taxon>
        <taxon>Nepenthaceae</taxon>
        <taxon>Nepenthes</taxon>
    </lineage>
</organism>
<dbReference type="Proteomes" id="UP001279734">
    <property type="component" value="Unassembled WGS sequence"/>
</dbReference>
<dbReference type="AlphaFoldDB" id="A0AAD3SUM3"/>
<reference evidence="2" key="1">
    <citation type="submission" date="2023-05" db="EMBL/GenBank/DDBJ databases">
        <title>Nepenthes gracilis genome sequencing.</title>
        <authorList>
            <person name="Fukushima K."/>
        </authorList>
    </citation>
    <scope>NUCLEOTIDE SEQUENCE</scope>
    <source>
        <strain evidence="2">SING2019-196</strain>
    </source>
</reference>
<evidence type="ECO:0000256" key="1">
    <source>
        <dbReference type="SAM" id="SignalP"/>
    </source>
</evidence>
<feature type="chain" id="PRO_5042040724" evidence="1">
    <location>
        <begin position="24"/>
        <end position="78"/>
    </location>
</feature>
<name>A0AAD3SUM3_NEPGR</name>
<sequence length="78" mass="8503">MKHQHLECLTQVLLLTVLSEAQASFRSCQLGNGGPLLEETWESNGLAILASEGDAMPPSVKLLDPWVSRRLLESLDAS</sequence>
<accession>A0AAD3SUM3</accession>
<protein>
    <submittedName>
        <fullName evidence="2">Uncharacterized protein</fullName>
    </submittedName>
</protein>
<proteinExistence type="predicted"/>
<keyword evidence="1" id="KW-0732">Signal</keyword>
<feature type="signal peptide" evidence="1">
    <location>
        <begin position="1"/>
        <end position="23"/>
    </location>
</feature>
<gene>
    <name evidence="2" type="ORF">Nepgr_018995</name>
</gene>
<comment type="caution">
    <text evidence="2">The sequence shown here is derived from an EMBL/GenBank/DDBJ whole genome shotgun (WGS) entry which is preliminary data.</text>
</comment>
<keyword evidence="3" id="KW-1185">Reference proteome</keyword>